<protein>
    <submittedName>
        <fullName evidence="2">Uncharacterized protein</fullName>
    </submittedName>
</protein>
<dbReference type="OrthoDB" id="3927958at2759"/>
<gene>
    <name evidence="2" type="ORF">K491DRAFT_772651</name>
</gene>
<evidence type="ECO:0000313" key="3">
    <source>
        <dbReference type="Proteomes" id="UP000799324"/>
    </source>
</evidence>
<feature type="compositionally biased region" description="Basic and acidic residues" evidence="1">
    <location>
        <begin position="35"/>
        <end position="51"/>
    </location>
</feature>
<evidence type="ECO:0000313" key="2">
    <source>
        <dbReference type="EMBL" id="KAF2662751.1"/>
    </source>
</evidence>
<sequence length="227" mass="25527">MCYYRLYVFLGCGHAIMEDRPLKRCKEVMKRRGIERVENEDESTRETEIAKGESAQSQGPAPLTGEECTPSEAPDAAKRNESEDQDGYTCQARLTHPIQTIRIYQDCLFCARARAQRLHYVEEMESGNEVRFEDWRWKVKYHSPVPEESKYMQQDWGSPGEWSEAMGSWVQGVKGKASGLGLGDLGGGIWGALKETGSEVVKDGLKRDRVKDEGAMRVGSRGNIPSS</sequence>
<feature type="region of interest" description="Disordered" evidence="1">
    <location>
        <begin position="35"/>
        <end position="87"/>
    </location>
</feature>
<reference evidence="2" key="1">
    <citation type="journal article" date="2020" name="Stud. Mycol.">
        <title>101 Dothideomycetes genomes: a test case for predicting lifestyles and emergence of pathogens.</title>
        <authorList>
            <person name="Haridas S."/>
            <person name="Albert R."/>
            <person name="Binder M."/>
            <person name="Bloem J."/>
            <person name="Labutti K."/>
            <person name="Salamov A."/>
            <person name="Andreopoulos B."/>
            <person name="Baker S."/>
            <person name="Barry K."/>
            <person name="Bills G."/>
            <person name="Bluhm B."/>
            <person name="Cannon C."/>
            <person name="Castanera R."/>
            <person name="Culley D."/>
            <person name="Daum C."/>
            <person name="Ezra D."/>
            <person name="Gonzalez J."/>
            <person name="Henrissat B."/>
            <person name="Kuo A."/>
            <person name="Liang C."/>
            <person name="Lipzen A."/>
            <person name="Lutzoni F."/>
            <person name="Magnuson J."/>
            <person name="Mondo S."/>
            <person name="Nolan M."/>
            <person name="Ohm R."/>
            <person name="Pangilinan J."/>
            <person name="Park H.-J."/>
            <person name="Ramirez L."/>
            <person name="Alfaro M."/>
            <person name="Sun H."/>
            <person name="Tritt A."/>
            <person name="Yoshinaga Y."/>
            <person name="Zwiers L.-H."/>
            <person name="Turgeon B."/>
            <person name="Goodwin S."/>
            <person name="Spatafora J."/>
            <person name="Crous P."/>
            <person name="Grigoriev I."/>
        </authorList>
    </citation>
    <scope>NUCLEOTIDE SEQUENCE</scope>
    <source>
        <strain evidence="2">CBS 122681</strain>
    </source>
</reference>
<evidence type="ECO:0000256" key="1">
    <source>
        <dbReference type="SAM" id="MobiDB-lite"/>
    </source>
</evidence>
<organism evidence="2 3">
    <name type="scientific">Lophiostoma macrostomum CBS 122681</name>
    <dbReference type="NCBI Taxonomy" id="1314788"/>
    <lineage>
        <taxon>Eukaryota</taxon>
        <taxon>Fungi</taxon>
        <taxon>Dikarya</taxon>
        <taxon>Ascomycota</taxon>
        <taxon>Pezizomycotina</taxon>
        <taxon>Dothideomycetes</taxon>
        <taxon>Pleosporomycetidae</taxon>
        <taxon>Pleosporales</taxon>
        <taxon>Lophiostomataceae</taxon>
        <taxon>Lophiostoma</taxon>
    </lineage>
</organism>
<dbReference type="AlphaFoldDB" id="A0A6A6TTW5"/>
<accession>A0A6A6TTW5</accession>
<name>A0A6A6TTW5_9PLEO</name>
<proteinExistence type="predicted"/>
<dbReference type="EMBL" id="MU004288">
    <property type="protein sequence ID" value="KAF2662751.1"/>
    <property type="molecule type" value="Genomic_DNA"/>
</dbReference>
<keyword evidence="3" id="KW-1185">Reference proteome</keyword>
<dbReference type="Proteomes" id="UP000799324">
    <property type="component" value="Unassembled WGS sequence"/>
</dbReference>